<dbReference type="CDD" id="cd06257">
    <property type="entry name" value="DnaJ"/>
    <property type="match status" value="1"/>
</dbReference>
<keyword evidence="1" id="KW-0235">DNA replication</keyword>
<dbReference type="InterPro" id="IPR001623">
    <property type="entry name" value="DnaJ_domain"/>
</dbReference>
<name>A0A2T2WKH2_9FIRM</name>
<dbReference type="PRINTS" id="PR00625">
    <property type="entry name" value="JDOMAIN"/>
</dbReference>
<feature type="domain" description="J" evidence="2">
    <location>
        <begin position="5"/>
        <end position="74"/>
    </location>
</feature>
<dbReference type="SUPFAM" id="SSF46565">
    <property type="entry name" value="Chaperone J-domain"/>
    <property type="match status" value="1"/>
</dbReference>
<evidence type="ECO:0000313" key="4">
    <source>
        <dbReference type="Proteomes" id="UP000241848"/>
    </source>
</evidence>
<comment type="caution">
    <text evidence="3">The sequence shown here is derived from an EMBL/GenBank/DDBJ whole genome shotgun (WGS) entry which is preliminary data.</text>
</comment>
<dbReference type="AlphaFoldDB" id="A0A2T2WKH2"/>
<reference evidence="3 4" key="1">
    <citation type="journal article" date="2014" name="BMC Genomics">
        <title>Comparison of environmental and isolate Sulfobacillus genomes reveals diverse carbon, sulfur, nitrogen, and hydrogen metabolisms.</title>
        <authorList>
            <person name="Justice N.B."/>
            <person name="Norman A."/>
            <person name="Brown C.T."/>
            <person name="Singh A."/>
            <person name="Thomas B.C."/>
            <person name="Banfield J.F."/>
        </authorList>
    </citation>
    <scope>NUCLEOTIDE SEQUENCE [LARGE SCALE GENOMIC DNA]</scope>
    <source>
        <strain evidence="3">AMDSBA3</strain>
    </source>
</reference>
<sequence length="400" mass="46636">MTSRSPYQILGVDPQSSRDEIRRQYLARVRENPPETHPEEFEAIRSAYEALTSPTPTHPNTVASQSQEEWQAFDTEIVQLLKDGQWKRILSMIKDKPEPVRSLVRAVVYLNQERWDSHVRARDRALKLIYRDSPQLLAFTLRDFKRMYVEDLKPPRVEEALAIYDRYRQDPAVWVEIWSDYGDMLHGLGRQAELIPMMQPLLPGPDDSYDPEKCDVLIEWMGYLADNDLSGAAAQYRTLGLRIARQASPQDLMDMKESAEDLLEAALENENLRVAYFMADFVMRLDRSDKDAKLRAWDLQEAMAVQAELSRLLNDRRVYPLVVQDAWNLLATKMEWDEPGDGLYGDSLISLDSREAYVESVGRIKKSYPATFQMFRDDWEELVKKLTVGMNREQRRRLIR</sequence>
<dbReference type="PROSITE" id="PS50076">
    <property type="entry name" value="DNAJ_2"/>
    <property type="match status" value="1"/>
</dbReference>
<dbReference type="Pfam" id="PF00226">
    <property type="entry name" value="DnaJ"/>
    <property type="match status" value="1"/>
</dbReference>
<dbReference type="EMBL" id="PXYV01000013">
    <property type="protein sequence ID" value="PSR22725.1"/>
    <property type="molecule type" value="Genomic_DNA"/>
</dbReference>
<evidence type="ECO:0000259" key="2">
    <source>
        <dbReference type="PROSITE" id="PS50076"/>
    </source>
</evidence>
<dbReference type="Gene3D" id="1.10.287.110">
    <property type="entry name" value="DnaJ domain"/>
    <property type="match status" value="1"/>
</dbReference>
<proteinExistence type="predicted"/>
<dbReference type="GO" id="GO:0006260">
    <property type="term" value="P:DNA replication"/>
    <property type="evidence" value="ECO:0007669"/>
    <property type="project" value="UniProtKB-KW"/>
</dbReference>
<dbReference type="InterPro" id="IPR036869">
    <property type="entry name" value="J_dom_sf"/>
</dbReference>
<gene>
    <name evidence="3" type="ORF">C7B45_05880</name>
</gene>
<protein>
    <recommendedName>
        <fullName evidence="2">J domain-containing protein</fullName>
    </recommendedName>
</protein>
<organism evidence="3 4">
    <name type="scientific">Sulfobacillus acidophilus</name>
    <dbReference type="NCBI Taxonomy" id="53633"/>
    <lineage>
        <taxon>Bacteria</taxon>
        <taxon>Bacillati</taxon>
        <taxon>Bacillota</taxon>
        <taxon>Clostridia</taxon>
        <taxon>Eubacteriales</taxon>
        <taxon>Clostridiales Family XVII. Incertae Sedis</taxon>
        <taxon>Sulfobacillus</taxon>
    </lineage>
</organism>
<accession>A0A2T2WKH2</accession>
<dbReference type="Proteomes" id="UP000241848">
    <property type="component" value="Unassembled WGS sequence"/>
</dbReference>
<evidence type="ECO:0000313" key="3">
    <source>
        <dbReference type="EMBL" id="PSR22725.1"/>
    </source>
</evidence>
<evidence type="ECO:0000256" key="1">
    <source>
        <dbReference type="ARBA" id="ARBA00022705"/>
    </source>
</evidence>
<dbReference type="SMART" id="SM00271">
    <property type="entry name" value="DnaJ"/>
    <property type="match status" value="1"/>
</dbReference>